<protein>
    <recommendedName>
        <fullName evidence="1">COMM domain-containing protein</fullName>
    </recommendedName>
</protein>
<dbReference type="Pfam" id="PF07258">
    <property type="entry name" value="COMM_domain"/>
    <property type="match status" value="1"/>
</dbReference>
<keyword evidence="3" id="KW-1185">Reference proteome</keyword>
<dbReference type="OrthoDB" id="64318at2759"/>
<dbReference type="Pfam" id="PF22838">
    <property type="entry name" value="COMMD8_HN"/>
    <property type="match status" value="1"/>
</dbReference>
<accession>A0A9N9X256</accession>
<evidence type="ECO:0000259" key="1">
    <source>
        <dbReference type="PROSITE" id="PS51269"/>
    </source>
</evidence>
<feature type="domain" description="COMM" evidence="1">
    <location>
        <begin position="113"/>
        <end position="179"/>
    </location>
</feature>
<dbReference type="EMBL" id="OU896721">
    <property type="protein sequence ID" value="CAG9817340.1"/>
    <property type="molecule type" value="Genomic_DNA"/>
</dbReference>
<gene>
    <name evidence="2" type="ORF">PHAECO_LOCUS4723</name>
</gene>
<dbReference type="Proteomes" id="UP001153737">
    <property type="component" value="Chromosome 15"/>
</dbReference>
<dbReference type="InterPro" id="IPR017920">
    <property type="entry name" value="COMM"/>
</dbReference>
<evidence type="ECO:0000313" key="2">
    <source>
        <dbReference type="EMBL" id="CAG9817340.1"/>
    </source>
</evidence>
<dbReference type="AlphaFoldDB" id="A0A9N9X256"/>
<reference evidence="2" key="1">
    <citation type="submission" date="2022-01" db="EMBL/GenBank/DDBJ databases">
        <authorList>
            <person name="King R."/>
        </authorList>
    </citation>
    <scope>NUCLEOTIDE SEQUENCE</scope>
</reference>
<sequence length="179" mass="20860">MMMQDFSPLLQVSDTHTVSKFLHESVDDMIGKRKMTYQNYNSGDMEWTEKDYDTTKKSIQNLYSKSIIEDNFIIDSHLPVDLHEALKNCFQMRKNEIFQALAKDAVLKNGNNLVENIDWKLKWILGSSDLATLREPLLQLSLHCIRKNSEKNEKNIVPVEVDLNQVDQLIMELSKLKEQ</sequence>
<dbReference type="PROSITE" id="PS51269">
    <property type="entry name" value="COMM"/>
    <property type="match status" value="1"/>
</dbReference>
<reference evidence="2" key="2">
    <citation type="submission" date="2022-10" db="EMBL/GenBank/DDBJ databases">
        <authorList>
            <consortium name="ENA_rothamsted_submissions"/>
            <consortium name="culmorum"/>
            <person name="King R."/>
        </authorList>
    </citation>
    <scope>NUCLEOTIDE SEQUENCE</scope>
</reference>
<dbReference type="InterPro" id="IPR055184">
    <property type="entry name" value="COMMD8_HN"/>
</dbReference>
<evidence type="ECO:0000313" key="3">
    <source>
        <dbReference type="Proteomes" id="UP001153737"/>
    </source>
</evidence>
<name>A0A9N9X256_PHACE</name>
<organism evidence="2 3">
    <name type="scientific">Phaedon cochleariae</name>
    <name type="common">Mustard beetle</name>
    <dbReference type="NCBI Taxonomy" id="80249"/>
    <lineage>
        <taxon>Eukaryota</taxon>
        <taxon>Metazoa</taxon>
        <taxon>Ecdysozoa</taxon>
        <taxon>Arthropoda</taxon>
        <taxon>Hexapoda</taxon>
        <taxon>Insecta</taxon>
        <taxon>Pterygota</taxon>
        <taxon>Neoptera</taxon>
        <taxon>Endopterygota</taxon>
        <taxon>Coleoptera</taxon>
        <taxon>Polyphaga</taxon>
        <taxon>Cucujiformia</taxon>
        <taxon>Chrysomeloidea</taxon>
        <taxon>Chrysomelidae</taxon>
        <taxon>Chrysomelinae</taxon>
        <taxon>Chrysomelini</taxon>
        <taxon>Phaedon</taxon>
    </lineage>
</organism>
<proteinExistence type="predicted"/>